<feature type="transmembrane region" description="Helical" evidence="1">
    <location>
        <begin position="6"/>
        <end position="23"/>
    </location>
</feature>
<dbReference type="InterPro" id="IPR006976">
    <property type="entry name" value="VanZ-like"/>
</dbReference>
<dbReference type="EMBL" id="RBKS01000001">
    <property type="protein sequence ID" value="RKR74511.1"/>
    <property type="molecule type" value="Genomic_DNA"/>
</dbReference>
<reference evidence="3 4" key="1">
    <citation type="submission" date="2018-10" db="EMBL/GenBank/DDBJ databases">
        <title>Sequencing the genomes of 1000 actinobacteria strains.</title>
        <authorList>
            <person name="Klenk H.-P."/>
        </authorList>
    </citation>
    <scope>NUCLEOTIDE SEQUENCE [LARGE SCALE GENOMIC DNA]</scope>
    <source>
        <strain evidence="3 4">DSM 17894</strain>
    </source>
</reference>
<sequence>MKFRPWLLVVTALYCGFIAWMTLRTSVYDGRTATLLYRALAIFAEHRSTSWLTFDTVESLANVAMFVPLGFFLALFFPRPLWIVAAALCVLASYGIETYQGTFLASTRVEDMNDVLHNGLGGAAGAFLALLMRVTFAPRRRSRPRALLGS</sequence>
<evidence type="ECO:0000256" key="1">
    <source>
        <dbReference type="SAM" id="Phobius"/>
    </source>
</evidence>
<dbReference type="RefSeq" id="WP_170159875.1">
    <property type="nucleotide sequence ID" value="NZ_RBKS01000001.1"/>
</dbReference>
<feature type="transmembrane region" description="Helical" evidence="1">
    <location>
        <begin position="82"/>
        <end position="103"/>
    </location>
</feature>
<comment type="caution">
    <text evidence="3">The sequence shown here is derived from an EMBL/GenBank/DDBJ whole genome shotgun (WGS) entry which is preliminary data.</text>
</comment>
<evidence type="ECO:0000313" key="4">
    <source>
        <dbReference type="Proteomes" id="UP000280008"/>
    </source>
</evidence>
<gene>
    <name evidence="3" type="ORF">C8E83_1630</name>
</gene>
<keyword evidence="1" id="KW-0472">Membrane</keyword>
<organism evidence="3 4">
    <name type="scientific">Frondihabitans australicus</name>
    <dbReference type="NCBI Taxonomy" id="386892"/>
    <lineage>
        <taxon>Bacteria</taxon>
        <taxon>Bacillati</taxon>
        <taxon>Actinomycetota</taxon>
        <taxon>Actinomycetes</taxon>
        <taxon>Micrococcales</taxon>
        <taxon>Microbacteriaceae</taxon>
        <taxon>Frondihabitans</taxon>
    </lineage>
</organism>
<feature type="domain" description="VanZ-like" evidence="2">
    <location>
        <begin position="12"/>
        <end position="132"/>
    </location>
</feature>
<evidence type="ECO:0000313" key="3">
    <source>
        <dbReference type="EMBL" id="RKR74511.1"/>
    </source>
</evidence>
<accession>A0A495IGS1</accession>
<dbReference type="Pfam" id="PF04892">
    <property type="entry name" value="VanZ"/>
    <property type="match status" value="1"/>
</dbReference>
<feature type="transmembrane region" description="Helical" evidence="1">
    <location>
        <begin position="60"/>
        <end position="77"/>
    </location>
</feature>
<proteinExistence type="predicted"/>
<dbReference type="Proteomes" id="UP000280008">
    <property type="component" value="Unassembled WGS sequence"/>
</dbReference>
<protein>
    <submittedName>
        <fullName evidence="3">VanZ like protein</fullName>
    </submittedName>
</protein>
<keyword evidence="1" id="KW-0812">Transmembrane</keyword>
<dbReference type="AlphaFoldDB" id="A0A495IGS1"/>
<name>A0A495IGS1_9MICO</name>
<keyword evidence="4" id="KW-1185">Reference proteome</keyword>
<feature type="transmembrane region" description="Helical" evidence="1">
    <location>
        <begin position="115"/>
        <end position="136"/>
    </location>
</feature>
<keyword evidence="1" id="KW-1133">Transmembrane helix</keyword>
<evidence type="ECO:0000259" key="2">
    <source>
        <dbReference type="Pfam" id="PF04892"/>
    </source>
</evidence>